<feature type="region of interest" description="Disordered" evidence="1">
    <location>
        <begin position="164"/>
        <end position="187"/>
    </location>
</feature>
<keyword evidence="2" id="KW-1133">Transmembrane helix</keyword>
<name>A0ABT6FK45_9BACT</name>
<feature type="region of interest" description="Disordered" evidence="1">
    <location>
        <begin position="1"/>
        <end position="28"/>
    </location>
</feature>
<dbReference type="EMBL" id="JARRAG010000002">
    <property type="protein sequence ID" value="MDG3007924.1"/>
    <property type="molecule type" value="Genomic_DNA"/>
</dbReference>
<dbReference type="Proteomes" id="UP001216907">
    <property type="component" value="Unassembled WGS sequence"/>
</dbReference>
<keyword evidence="2" id="KW-0812">Transmembrane</keyword>
<keyword evidence="4" id="KW-1185">Reference proteome</keyword>
<organism evidence="3 4">
    <name type="scientific">Paludisphaera mucosa</name>
    <dbReference type="NCBI Taxonomy" id="3030827"/>
    <lineage>
        <taxon>Bacteria</taxon>
        <taxon>Pseudomonadati</taxon>
        <taxon>Planctomycetota</taxon>
        <taxon>Planctomycetia</taxon>
        <taxon>Isosphaerales</taxon>
        <taxon>Isosphaeraceae</taxon>
        <taxon>Paludisphaera</taxon>
    </lineage>
</organism>
<evidence type="ECO:0000313" key="3">
    <source>
        <dbReference type="EMBL" id="MDG3007924.1"/>
    </source>
</evidence>
<reference evidence="3 4" key="1">
    <citation type="submission" date="2023-03" db="EMBL/GenBank/DDBJ databases">
        <title>Paludisphaera mucosa sp. nov. a novel planctomycete from northern fen.</title>
        <authorList>
            <person name="Ivanova A."/>
        </authorList>
    </citation>
    <scope>NUCLEOTIDE SEQUENCE [LARGE SCALE GENOMIC DNA]</scope>
    <source>
        <strain evidence="3 4">Pla2</strain>
    </source>
</reference>
<comment type="caution">
    <text evidence="3">The sequence shown here is derived from an EMBL/GenBank/DDBJ whole genome shotgun (WGS) entry which is preliminary data.</text>
</comment>
<dbReference type="RefSeq" id="WP_277864194.1">
    <property type="nucleotide sequence ID" value="NZ_JARRAG010000002.1"/>
</dbReference>
<evidence type="ECO:0000256" key="2">
    <source>
        <dbReference type="SAM" id="Phobius"/>
    </source>
</evidence>
<evidence type="ECO:0000313" key="4">
    <source>
        <dbReference type="Proteomes" id="UP001216907"/>
    </source>
</evidence>
<sequence length="187" mass="20324">MTTTPNEGAPPRSWKPEDPESTPRPRLDRAVGRGEVRYSGRRFVIGGLITITLFWIGLFAILRPGLVGYKQRSEFGRREVAPAVFGMLKVQPPGVDPRAWDDAVRAAHGLLATATDSGSMSIETLTALRDKVQAAAARAQARPEAALAELAALWDDVAADAQKFRRPGEPDLDRRHARPSILPPAKG</sequence>
<gene>
    <name evidence="3" type="ORF">PZE19_29525</name>
</gene>
<feature type="compositionally biased region" description="Basic and acidic residues" evidence="1">
    <location>
        <begin position="14"/>
        <end position="28"/>
    </location>
</feature>
<keyword evidence="2" id="KW-0472">Membrane</keyword>
<feature type="transmembrane region" description="Helical" evidence="2">
    <location>
        <begin position="43"/>
        <end position="62"/>
    </location>
</feature>
<proteinExistence type="predicted"/>
<accession>A0ABT6FK45</accession>
<evidence type="ECO:0000256" key="1">
    <source>
        <dbReference type="SAM" id="MobiDB-lite"/>
    </source>
</evidence>
<protein>
    <submittedName>
        <fullName evidence="3">Uncharacterized protein</fullName>
    </submittedName>
</protein>
<feature type="compositionally biased region" description="Basic and acidic residues" evidence="1">
    <location>
        <begin position="164"/>
        <end position="174"/>
    </location>
</feature>